<gene>
    <name evidence="3" type="ORF">CEUTPL_LOCUS1186</name>
</gene>
<dbReference type="Proteomes" id="UP001152799">
    <property type="component" value="Chromosome 1"/>
</dbReference>
<proteinExistence type="predicted"/>
<keyword evidence="4" id="KW-1185">Reference proteome</keyword>
<evidence type="ECO:0000256" key="2">
    <source>
        <dbReference type="SAM" id="MobiDB-lite"/>
    </source>
</evidence>
<evidence type="ECO:0000313" key="3">
    <source>
        <dbReference type="EMBL" id="CAG9760455.1"/>
    </source>
</evidence>
<protein>
    <submittedName>
        <fullName evidence="3">Uncharacterized protein</fullName>
    </submittedName>
</protein>
<dbReference type="AlphaFoldDB" id="A0A9N9M9Z8"/>
<sequence>MVDTDILVRDLLNSLPTLSDSESDTEVTNMSEFKYDMFKSRLDNIKPYDGDVNQLNKFLSRCENFIQKYNTFNDAELKLHVFQCIQEKLIDKAEIMVGRRMELDTWDKLKNALIQCFSDRRDIDSSFKNWHECDLSKPRQMPPQRFPTNSQVFGPPRNVFKPNQIPTNQLPKPEPMSTTSRNPSFRTNRTNFDNRKPPNFTFEELYNKEIDETEEKFTSNYENFYGEPSFDNYDPSFNNFDPYYNTKIPFNYRKADEVNFSFSVSPQEKVVKNLPVSIYEGEILTKPCKVNNLYIPQILTIAKNRFAPIEIENQTDRTISITMDQPLLVDSFDSNLHEIYSMDHFHTSIQKSNFPHNNENINPLLRTEHLNCEEKSLLSKLCHINNTESFDLSDRVLISNYVQSHKDSTKELYKQIQEKNEKTKEKIISKINENRSDPPSFENQNAAYIKIKARNKNVPKFKKVPITGQNSLKVFTKKGSYHKGTARKPKIKTKSFLQDKQDADNTAPIPNNPGPVNS</sequence>
<name>A0A9N9M9Z8_9CUCU</name>
<organism evidence="3 4">
    <name type="scientific">Ceutorhynchus assimilis</name>
    <name type="common">cabbage seed weevil</name>
    <dbReference type="NCBI Taxonomy" id="467358"/>
    <lineage>
        <taxon>Eukaryota</taxon>
        <taxon>Metazoa</taxon>
        <taxon>Ecdysozoa</taxon>
        <taxon>Arthropoda</taxon>
        <taxon>Hexapoda</taxon>
        <taxon>Insecta</taxon>
        <taxon>Pterygota</taxon>
        <taxon>Neoptera</taxon>
        <taxon>Endopterygota</taxon>
        <taxon>Coleoptera</taxon>
        <taxon>Polyphaga</taxon>
        <taxon>Cucujiformia</taxon>
        <taxon>Curculionidae</taxon>
        <taxon>Ceutorhynchinae</taxon>
        <taxon>Ceutorhynchus</taxon>
    </lineage>
</organism>
<dbReference type="OrthoDB" id="7466780at2759"/>
<accession>A0A9N9M9Z8</accession>
<feature type="compositionally biased region" description="Polar residues" evidence="2">
    <location>
        <begin position="164"/>
        <end position="191"/>
    </location>
</feature>
<dbReference type="EMBL" id="OU892277">
    <property type="protein sequence ID" value="CAG9760455.1"/>
    <property type="molecule type" value="Genomic_DNA"/>
</dbReference>
<feature type="compositionally biased region" description="Basic residues" evidence="2">
    <location>
        <begin position="478"/>
        <end position="493"/>
    </location>
</feature>
<feature type="region of interest" description="Disordered" evidence="2">
    <location>
        <begin position="478"/>
        <end position="518"/>
    </location>
</feature>
<evidence type="ECO:0000256" key="1">
    <source>
        <dbReference type="SAM" id="Coils"/>
    </source>
</evidence>
<reference evidence="3" key="1">
    <citation type="submission" date="2022-01" db="EMBL/GenBank/DDBJ databases">
        <authorList>
            <person name="King R."/>
        </authorList>
    </citation>
    <scope>NUCLEOTIDE SEQUENCE</scope>
</reference>
<evidence type="ECO:0000313" key="4">
    <source>
        <dbReference type="Proteomes" id="UP001152799"/>
    </source>
</evidence>
<feature type="coiled-coil region" evidence="1">
    <location>
        <begin position="406"/>
        <end position="433"/>
    </location>
</feature>
<feature type="region of interest" description="Disordered" evidence="2">
    <location>
        <begin position="138"/>
        <end position="198"/>
    </location>
</feature>
<keyword evidence="1" id="KW-0175">Coiled coil</keyword>